<dbReference type="RefSeq" id="WP_236456846.1">
    <property type="nucleotide sequence ID" value="NZ_CBCSGE010000030.1"/>
</dbReference>
<reference evidence="2 3" key="1">
    <citation type="submission" date="2024-09" db="EMBL/GenBank/DDBJ databases">
        <authorList>
            <person name="Sun Q."/>
            <person name="Mori K."/>
        </authorList>
    </citation>
    <scope>NUCLEOTIDE SEQUENCE [LARGE SCALE GENOMIC DNA]</scope>
    <source>
        <strain evidence="2 3">CECT 7955</strain>
    </source>
</reference>
<proteinExistence type="predicted"/>
<gene>
    <name evidence="2" type="ORF">ACFFVF_20860</name>
</gene>
<dbReference type="Proteomes" id="UP001589607">
    <property type="component" value="Unassembled WGS sequence"/>
</dbReference>
<comment type="caution">
    <text evidence="2">The sequence shown here is derived from an EMBL/GenBank/DDBJ whole genome shotgun (WGS) entry which is preliminary data.</text>
</comment>
<evidence type="ECO:0008006" key="4">
    <source>
        <dbReference type="Google" id="ProtNLM"/>
    </source>
</evidence>
<dbReference type="PROSITE" id="PS51257">
    <property type="entry name" value="PROKAR_LIPOPROTEIN"/>
    <property type="match status" value="1"/>
</dbReference>
<feature type="signal peptide" evidence="1">
    <location>
        <begin position="1"/>
        <end position="22"/>
    </location>
</feature>
<protein>
    <recommendedName>
        <fullName evidence="4">DKNYY family protein</fullName>
    </recommendedName>
</protein>
<keyword evidence="1" id="KW-0732">Signal</keyword>
<evidence type="ECO:0000256" key="1">
    <source>
        <dbReference type="SAM" id="SignalP"/>
    </source>
</evidence>
<dbReference type="EMBL" id="JBHMEY010000097">
    <property type="protein sequence ID" value="MFB9098967.1"/>
    <property type="molecule type" value="Genomic_DNA"/>
</dbReference>
<accession>A0ABV5GU97</accession>
<feature type="chain" id="PRO_5047419652" description="DKNYY family protein" evidence="1">
    <location>
        <begin position="23"/>
        <end position="528"/>
    </location>
</feature>
<name>A0ABV5GU97_9FLAO</name>
<keyword evidence="3" id="KW-1185">Reference proteome</keyword>
<sequence>MLRNSSLLLIILNFTIFSCNHATSPKETSSINKNSEFTLQQDTIQVNIRGEMTHALKFQDKYYVLFKQRVLKYGGHGKRWLCILSNGQVHKVIDCPKEINATYLDFYVKNDSIILKPYMDNKSYHFDSKKYSWNEVNETDDLIFEDEYFYVYSLDFGEWGGKTWFKDKKTQNEYVLERTTPLINKMGTTYYLSNAYEVLKIENPIALSKCDIDVRYENIENSKKKYTWYSEPVGFEIIYKDKDVNHFDYSYKPYIVSSFVVNNELLHIYESDSSAYVARIKNNKIEPIEKIIPNVSFYNMHFSYRCRNLNSKNELLKFETDKYNIFGLMEIVDTKILTTYFVNEAELKPKAMGAEKANEIFKNRLKIFLSDFENLTLSSIDDKEQTWKTFDITPAHLIGIDDKWNPNNFTIDQNRSYLIREDSIISNEIMYYGSKESDLIRVVSLNWEETNSSALEVDKIAAETFESKYEILEAIISQELGLPTIKNKKKYPTITWKTSNGLIVELSKAVNKKTNYYYLGLVIYRDKL</sequence>
<organism evidence="2 3">
    <name type="scientific">Flavobacterium jumunjinense</name>
    <dbReference type="NCBI Taxonomy" id="998845"/>
    <lineage>
        <taxon>Bacteria</taxon>
        <taxon>Pseudomonadati</taxon>
        <taxon>Bacteroidota</taxon>
        <taxon>Flavobacteriia</taxon>
        <taxon>Flavobacteriales</taxon>
        <taxon>Flavobacteriaceae</taxon>
        <taxon>Flavobacterium</taxon>
    </lineage>
</organism>
<evidence type="ECO:0000313" key="3">
    <source>
        <dbReference type="Proteomes" id="UP001589607"/>
    </source>
</evidence>
<evidence type="ECO:0000313" key="2">
    <source>
        <dbReference type="EMBL" id="MFB9098967.1"/>
    </source>
</evidence>